<dbReference type="SUPFAM" id="SSF50985">
    <property type="entry name" value="RCC1/BLIP-II"/>
    <property type="match status" value="2"/>
</dbReference>
<feature type="repeat" description="RCC1" evidence="3">
    <location>
        <begin position="78"/>
        <end position="139"/>
    </location>
</feature>
<dbReference type="PROSITE" id="PS50012">
    <property type="entry name" value="RCC1_3"/>
    <property type="match status" value="5"/>
</dbReference>
<feature type="domain" description="RCC1-like" evidence="4">
    <location>
        <begin position="80"/>
        <end position="570"/>
    </location>
</feature>
<proteinExistence type="predicted"/>
<keyword evidence="2" id="KW-0677">Repeat</keyword>
<evidence type="ECO:0000313" key="5">
    <source>
        <dbReference type="EMBL" id="OEU16526.1"/>
    </source>
</evidence>
<accession>A0A1E7FEF8</accession>
<feature type="repeat" description="RCC1" evidence="3">
    <location>
        <begin position="387"/>
        <end position="438"/>
    </location>
</feature>
<reference evidence="5 6" key="1">
    <citation type="submission" date="2016-09" db="EMBL/GenBank/DDBJ databases">
        <title>Extensive genetic diversity and differential bi-allelic expression allows diatom success in the polar Southern Ocean.</title>
        <authorList>
            <consortium name="DOE Joint Genome Institute"/>
            <person name="Mock T."/>
            <person name="Otillar R.P."/>
            <person name="Strauss J."/>
            <person name="Dupont C."/>
            <person name="Frickenhaus S."/>
            <person name="Maumus F."/>
            <person name="Mcmullan M."/>
            <person name="Sanges R."/>
            <person name="Schmutz J."/>
            <person name="Toseland A."/>
            <person name="Valas R."/>
            <person name="Veluchamy A."/>
            <person name="Ward B.J."/>
            <person name="Allen A."/>
            <person name="Barry K."/>
            <person name="Falciatore A."/>
            <person name="Ferrante M."/>
            <person name="Fortunato A.E."/>
            <person name="Gloeckner G."/>
            <person name="Gruber A."/>
            <person name="Hipkin R."/>
            <person name="Janech M."/>
            <person name="Kroth P."/>
            <person name="Leese F."/>
            <person name="Lindquist E."/>
            <person name="Lyon B.R."/>
            <person name="Martin J."/>
            <person name="Mayer C."/>
            <person name="Parker M."/>
            <person name="Quesneville H."/>
            <person name="Raymond J."/>
            <person name="Uhlig C."/>
            <person name="Valentin K.U."/>
            <person name="Worden A.Z."/>
            <person name="Armbrust E.V."/>
            <person name="Bowler C."/>
            <person name="Green B."/>
            <person name="Moulton V."/>
            <person name="Van Oosterhout C."/>
            <person name="Grigoriev I."/>
        </authorList>
    </citation>
    <scope>NUCLEOTIDE SEQUENCE [LARGE SCALE GENOMIC DNA]</scope>
    <source>
        <strain evidence="5 6">CCMP1102</strain>
    </source>
</reference>
<dbReference type="InterPro" id="IPR000408">
    <property type="entry name" value="Reg_chr_condens"/>
</dbReference>
<feature type="repeat" description="RCC1" evidence="3">
    <location>
        <begin position="140"/>
        <end position="197"/>
    </location>
</feature>
<dbReference type="PANTHER" id="PTHR45982">
    <property type="entry name" value="REGULATOR OF CHROMOSOME CONDENSATION"/>
    <property type="match status" value="1"/>
</dbReference>
<organism evidence="5 6">
    <name type="scientific">Fragilariopsis cylindrus CCMP1102</name>
    <dbReference type="NCBI Taxonomy" id="635003"/>
    <lineage>
        <taxon>Eukaryota</taxon>
        <taxon>Sar</taxon>
        <taxon>Stramenopiles</taxon>
        <taxon>Ochrophyta</taxon>
        <taxon>Bacillariophyta</taxon>
        <taxon>Bacillariophyceae</taxon>
        <taxon>Bacillariophycidae</taxon>
        <taxon>Bacillariales</taxon>
        <taxon>Bacillariaceae</taxon>
        <taxon>Fragilariopsis</taxon>
    </lineage>
</organism>
<dbReference type="Pfam" id="PF25390">
    <property type="entry name" value="WD40_RLD"/>
    <property type="match status" value="1"/>
</dbReference>
<evidence type="ECO:0000256" key="3">
    <source>
        <dbReference type="PROSITE-ProRule" id="PRU00235"/>
    </source>
</evidence>
<dbReference type="InterPro" id="IPR051553">
    <property type="entry name" value="Ran_GTPase-activating"/>
</dbReference>
<evidence type="ECO:0000256" key="1">
    <source>
        <dbReference type="ARBA" id="ARBA00022658"/>
    </source>
</evidence>
<dbReference type="InParanoid" id="A0A1E7FEF8"/>
<sequence length="576" mass="62889">MTLKRKVTDESSSGSFQRNVNSSRFQCLEGTYENYKHIFSEAVNREEDADRLFSQIVDLMSRTRNTADAYYPKSNDGGEVVAMGTEDTNACGLLEGPDGGRLFEYEPTLIPKKKLCVTGEKSVQQVAAGGLHSVSLHQDGTVSTWGANDEYALGRGEVEEDDLHLIKPILTSESGDVIKEIIQIGAGDNHTILLDIHGKVHVTGMYKDMDSGKWRDIGSRDAPIKGTHKFPIVVGGFGGEVSMIDAGNSWNAALSEDGCLYTWGMGNSGQLARSKSMGANIIKGKYIDSTGKNNEYEDLDLTKLYMGEIIVTKEKDWNGDYIIQEDGTFKTYDDFNYFHGKIRNTFLTPQKVEWAGGNLGLKIEVLNFSCGDIHLLVVARAPGAFQTRVFSSGCSSFGQLGHGGTKNLHELTPIEALDDKNICKVAAGNSHSLALSMDGKNLYSWGKIDAGALGLYDEKRTLEYDATSFLGTPKQVAFPDTLGGTPLVDISCGETTSFAITSTNSVYSWGYNENSQTGHFNDGETNLIPRPRLLDVICAVNIGLKRDSKKIVAKNCRVIRVAGGGQHSLMVINRYL</sequence>
<name>A0A1E7FEF8_9STRA</name>
<keyword evidence="6" id="KW-1185">Reference proteome</keyword>
<dbReference type="OrthoDB" id="47107at2759"/>
<keyword evidence="1" id="KW-0344">Guanine-nucleotide releasing factor</keyword>
<evidence type="ECO:0000259" key="4">
    <source>
        <dbReference type="Pfam" id="PF25390"/>
    </source>
</evidence>
<evidence type="ECO:0000313" key="6">
    <source>
        <dbReference type="Proteomes" id="UP000095751"/>
    </source>
</evidence>
<dbReference type="InterPro" id="IPR058923">
    <property type="entry name" value="RCC1-like_dom"/>
</dbReference>
<dbReference type="KEGG" id="fcy:FRACYDRAFT_239121"/>
<evidence type="ECO:0000256" key="2">
    <source>
        <dbReference type="ARBA" id="ARBA00022737"/>
    </source>
</evidence>
<dbReference type="AlphaFoldDB" id="A0A1E7FEF8"/>
<gene>
    <name evidence="5" type="ORF">FRACYDRAFT_239121</name>
</gene>
<protein>
    <submittedName>
        <fullName evidence="5">RCC1/BLIP-II protein</fullName>
    </submittedName>
</protein>
<feature type="repeat" description="RCC1" evidence="3">
    <location>
        <begin position="440"/>
        <end position="503"/>
    </location>
</feature>
<dbReference type="PRINTS" id="PR00633">
    <property type="entry name" value="RCCNDNSATION"/>
</dbReference>
<dbReference type="Proteomes" id="UP000095751">
    <property type="component" value="Unassembled WGS sequence"/>
</dbReference>
<dbReference type="PROSITE" id="PS00626">
    <property type="entry name" value="RCC1_2"/>
    <property type="match status" value="3"/>
</dbReference>
<feature type="repeat" description="RCC1" evidence="3">
    <location>
        <begin position="504"/>
        <end position="574"/>
    </location>
</feature>
<dbReference type="InterPro" id="IPR009091">
    <property type="entry name" value="RCC1/BLIP-II"/>
</dbReference>
<dbReference type="PANTHER" id="PTHR45982:SF1">
    <property type="entry name" value="REGULATOR OF CHROMOSOME CONDENSATION"/>
    <property type="match status" value="1"/>
</dbReference>
<dbReference type="Gene3D" id="2.130.10.30">
    <property type="entry name" value="Regulator of chromosome condensation 1/beta-lactamase-inhibitor protein II"/>
    <property type="match status" value="2"/>
</dbReference>
<dbReference type="EMBL" id="KV784358">
    <property type="protein sequence ID" value="OEU16526.1"/>
    <property type="molecule type" value="Genomic_DNA"/>
</dbReference>